<dbReference type="PROSITE" id="PS51722">
    <property type="entry name" value="G_TR_2"/>
    <property type="match status" value="1"/>
</dbReference>
<evidence type="ECO:0000256" key="7">
    <source>
        <dbReference type="ARBA" id="ARBA00023128"/>
    </source>
</evidence>
<dbReference type="FunCoup" id="T1EF30">
    <property type="interactions" value="1032"/>
</dbReference>
<name>T1EF30_HELRO</name>
<dbReference type="InterPro" id="IPR044145">
    <property type="entry name" value="IF2_II"/>
</dbReference>
<dbReference type="CDD" id="cd03702">
    <property type="entry name" value="IF2_mtIF2_II"/>
    <property type="match status" value="1"/>
</dbReference>
<dbReference type="EMBL" id="AMQM01003486">
    <property type="status" value="NOT_ANNOTATED_CDS"/>
    <property type="molecule type" value="Genomic_DNA"/>
</dbReference>
<dbReference type="Pfam" id="PF22042">
    <property type="entry name" value="EF-G_D2"/>
    <property type="match status" value="1"/>
</dbReference>
<accession>T1EF30</accession>
<dbReference type="AlphaFoldDB" id="T1EF30"/>
<evidence type="ECO:0000256" key="3">
    <source>
        <dbReference type="ARBA" id="ARBA00022540"/>
    </source>
</evidence>
<protein>
    <recommendedName>
        <fullName evidence="10">Translation initiation factor IF-2, mitochondrial</fullName>
    </recommendedName>
</protein>
<dbReference type="OrthoDB" id="361630at2759"/>
<dbReference type="STRING" id="6412.T1EF30"/>
<dbReference type="Pfam" id="PF11987">
    <property type="entry name" value="IF-2"/>
    <property type="match status" value="1"/>
</dbReference>
<comment type="function">
    <text evidence="9">One of the essential components for the initiation of protein synthesis. Protects formylmethionyl-tRNA from spontaneous hydrolysis and promotes its binding to the 30S ribosomal subunits. Also involved in the hydrolysis of GTP during the formation of the 70S ribosomal complex.</text>
</comment>
<dbReference type="InterPro" id="IPR036925">
    <property type="entry name" value="TIF_IF2_dom3_sf"/>
</dbReference>
<keyword evidence="4" id="KW-0547">Nucleotide-binding</keyword>
<dbReference type="SUPFAM" id="SSF52540">
    <property type="entry name" value="P-loop containing nucleoside triphosphate hydrolases"/>
    <property type="match status" value="1"/>
</dbReference>
<dbReference type="Pfam" id="PF00009">
    <property type="entry name" value="GTP_EFTU"/>
    <property type="match status" value="1"/>
</dbReference>
<evidence type="ECO:0000259" key="11">
    <source>
        <dbReference type="PROSITE" id="PS51722"/>
    </source>
</evidence>
<keyword evidence="3" id="KW-0396">Initiation factor</keyword>
<dbReference type="InterPro" id="IPR053905">
    <property type="entry name" value="EF-G-like_DII"/>
</dbReference>
<evidence type="ECO:0000256" key="6">
    <source>
        <dbReference type="ARBA" id="ARBA00022946"/>
    </source>
</evidence>
<dbReference type="GO" id="GO:0005739">
    <property type="term" value="C:mitochondrion"/>
    <property type="evidence" value="ECO:0000318"/>
    <property type="project" value="GO_Central"/>
</dbReference>
<dbReference type="FunFam" id="3.40.50.300:FF:000019">
    <property type="entry name" value="Translation initiation factor IF-2"/>
    <property type="match status" value="1"/>
</dbReference>
<dbReference type="Gene3D" id="2.40.30.10">
    <property type="entry name" value="Translation factors"/>
    <property type="match status" value="2"/>
</dbReference>
<dbReference type="InterPro" id="IPR027417">
    <property type="entry name" value="P-loop_NTPase"/>
</dbReference>
<dbReference type="SUPFAM" id="SSF50447">
    <property type="entry name" value="Translation proteins"/>
    <property type="match status" value="2"/>
</dbReference>
<evidence type="ECO:0000313" key="14">
    <source>
        <dbReference type="Proteomes" id="UP000015101"/>
    </source>
</evidence>
<dbReference type="eggNOG" id="KOG1145">
    <property type="taxonomic scope" value="Eukaryota"/>
</dbReference>
<dbReference type="RefSeq" id="XP_009014258.1">
    <property type="nucleotide sequence ID" value="XM_009016010.1"/>
</dbReference>
<keyword evidence="5" id="KW-0648">Protein biosynthesis</keyword>
<reference evidence="14" key="1">
    <citation type="submission" date="2012-12" db="EMBL/GenBank/DDBJ databases">
        <authorList>
            <person name="Hellsten U."/>
            <person name="Grimwood J."/>
            <person name="Chapman J.A."/>
            <person name="Shapiro H."/>
            <person name="Aerts A."/>
            <person name="Otillar R.P."/>
            <person name="Terry A.Y."/>
            <person name="Boore J.L."/>
            <person name="Simakov O."/>
            <person name="Marletaz F."/>
            <person name="Cho S.-J."/>
            <person name="Edsinger-Gonzales E."/>
            <person name="Havlak P."/>
            <person name="Kuo D.-H."/>
            <person name="Larsson T."/>
            <person name="Lv J."/>
            <person name="Arendt D."/>
            <person name="Savage R."/>
            <person name="Osoegawa K."/>
            <person name="de Jong P."/>
            <person name="Lindberg D.R."/>
            <person name="Seaver E.C."/>
            <person name="Weisblat D.A."/>
            <person name="Putnam N.H."/>
            <person name="Grigoriev I.V."/>
            <person name="Rokhsar D.S."/>
        </authorList>
    </citation>
    <scope>NUCLEOTIDE SEQUENCE</scope>
</reference>
<keyword evidence="7" id="KW-0496">Mitochondrion</keyword>
<gene>
    <name evidence="13" type="primary">20195182</name>
    <name evidence="12" type="ORF">HELRODRAFT_110518</name>
</gene>
<dbReference type="InterPro" id="IPR000178">
    <property type="entry name" value="TF_IF2_bacterial-like"/>
</dbReference>
<keyword evidence="8" id="KW-0342">GTP-binding</keyword>
<dbReference type="InterPro" id="IPR000795">
    <property type="entry name" value="T_Tr_GTP-bd_dom"/>
</dbReference>
<dbReference type="GO" id="GO:0070124">
    <property type="term" value="P:mitochondrial translational initiation"/>
    <property type="evidence" value="ECO:0000318"/>
    <property type="project" value="GO_Central"/>
</dbReference>
<dbReference type="GeneID" id="20195182"/>
<dbReference type="InterPro" id="IPR023115">
    <property type="entry name" value="TIF_IF2_dom3"/>
</dbReference>
<dbReference type="KEGG" id="hro:HELRODRAFT_110518"/>
<evidence type="ECO:0000256" key="4">
    <source>
        <dbReference type="ARBA" id="ARBA00022741"/>
    </source>
</evidence>
<dbReference type="GO" id="GO:0003743">
    <property type="term" value="F:translation initiation factor activity"/>
    <property type="evidence" value="ECO:0000318"/>
    <property type="project" value="GO_Central"/>
</dbReference>
<dbReference type="EnsemblMetazoa" id="HelroT110518">
    <property type="protein sequence ID" value="HelroP110518"/>
    <property type="gene ID" value="HelroG110518"/>
</dbReference>
<evidence type="ECO:0000256" key="8">
    <source>
        <dbReference type="ARBA" id="ARBA00023134"/>
    </source>
</evidence>
<reference evidence="12 14" key="2">
    <citation type="journal article" date="2013" name="Nature">
        <title>Insights into bilaterian evolution from three spiralian genomes.</title>
        <authorList>
            <person name="Simakov O."/>
            <person name="Marletaz F."/>
            <person name="Cho S.J."/>
            <person name="Edsinger-Gonzales E."/>
            <person name="Havlak P."/>
            <person name="Hellsten U."/>
            <person name="Kuo D.H."/>
            <person name="Larsson T."/>
            <person name="Lv J."/>
            <person name="Arendt D."/>
            <person name="Savage R."/>
            <person name="Osoegawa K."/>
            <person name="de Jong P."/>
            <person name="Grimwood J."/>
            <person name="Chapman J.A."/>
            <person name="Shapiro H."/>
            <person name="Aerts A."/>
            <person name="Otillar R.P."/>
            <person name="Terry A.Y."/>
            <person name="Boore J.L."/>
            <person name="Grigoriev I.V."/>
            <person name="Lindberg D.R."/>
            <person name="Seaver E.C."/>
            <person name="Weisblat D.A."/>
            <person name="Putnam N.H."/>
            <person name="Rokhsar D.S."/>
        </authorList>
    </citation>
    <scope>NUCLEOTIDE SEQUENCE</scope>
</reference>
<dbReference type="GO" id="GO:0005737">
    <property type="term" value="C:cytoplasm"/>
    <property type="evidence" value="ECO:0000318"/>
    <property type="project" value="GO_Central"/>
</dbReference>
<dbReference type="NCBIfam" id="TIGR00231">
    <property type="entry name" value="small_GTP"/>
    <property type="match status" value="1"/>
</dbReference>
<dbReference type="PANTHER" id="PTHR43381:SF20">
    <property type="entry name" value="TRANSLATION INITIATION FACTOR IF-2, MITOCHONDRIAL"/>
    <property type="match status" value="1"/>
</dbReference>
<evidence type="ECO:0000256" key="1">
    <source>
        <dbReference type="ARBA" id="ARBA00004173"/>
    </source>
</evidence>
<comment type="subcellular location">
    <subcellularLocation>
        <location evidence="1">Mitochondrion</location>
    </subcellularLocation>
</comment>
<dbReference type="PANTHER" id="PTHR43381">
    <property type="entry name" value="TRANSLATION INITIATION FACTOR IF-2-RELATED"/>
    <property type="match status" value="1"/>
</dbReference>
<dbReference type="InterPro" id="IPR009000">
    <property type="entry name" value="Transl_B-barrel_sf"/>
</dbReference>
<dbReference type="FunFam" id="3.40.50.10050:FF:000001">
    <property type="entry name" value="Translation initiation factor IF-2"/>
    <property type="match status" value="1"/>
</dbReference>
<dbReference type="InterPro" id="IPR005225">
    <property type="entry name" value="Small_GTP-bd"/>
</dbReference>
<proteinExistence type="inferred from homology"/>
<dbReference type="CTD" id="20195182"/>
<reference evidence="13" key="3">
    <citation type="submission" date="2015-06" db="UniProtKB">
        <authorList>
            <consortium name="EnsemblMetazoa"/>
        </authorList>
    </citation>
    <scope>IDENTIFICATION</scope>
</reference>
<evidence type="ECO:0000256" key="9">
    <source>
        <dbReference type="ARBA" id="ARBA00025162"/>
    </source>
</evidence>
<dbReference type="CDD" id="cd03692">
    <property type="entry name" value="mtIF2_IVc"/>
    <property type="match status" value="1"/>
</dbReference>
<dbReference type="EMBL" id="KB096183">
    <property type="protein sequence ID" value="ESO07647.1"/>
    <property type="molecule type" value="Genomic_DNA"/>
</dbReference>
<dbReference type="CDD" id="cd01887">
    <property type="entry name" value="IF2_eIF5B"/>
    <property type="match status" value="1"/>
</dbReference>
<sequence>MAARPPIVTIMGHVDHGKTTLLDALRKTNVVAQEFGGITQHIGAFSGCKKITSNNVITFLDTPGHAAFSSMRARGAMVTDIVVLVVAADDGVMKQTLESLRFARDANVPIIVAINKIDKPNIDLASTKRSLLNSGIQLEEFGGDVQLVLISALKGLNLDKLQECILAQAEMMDLKADPTCHVQAVCIESRTDPGRGKLSTLLIQQGSLKRGDILVGGSAWAKVRGMFNDQGKPVEKAEPGQPVEVIGWRTLAPAGQNIIQVDCEQDAKKLIEKYSEEENEKKINMDNEVIQKKMELHREFYNELRKKKLELGRRMGSIYRAGRSKESQTDNGVPKLDIIIKGDVDGSVEAILDVVETYSCSDQCKLNVINYGVGAVTENDVQMAQMFDGIIYTFNIETPDSILSLAKEQGVKILNYNIIYRLFADLIKQLNNKLPEIEDEEVIGEANVLANFSVTEGKKKVWVAGCRCVKGQLVKKKQFKLVRNGQTILEGSLGSLKHFKNEVDSIKTDTECGLSFDDQQECPCAGDRIVCYDKVGKKQNIKWNLDFI</sequence>
<dbReference type="OMA" id="TIVCYQI"/>
<dbReference type="PROSITE" id="PS01176">
    <property type="entry name" value="IF2"/>
    <property type="match status" value="1"/>
</dbReference>
<organism evidence="13 14">
    <name type="scientific">Helobdella robusta</name>
    <name type="common">Californian leech</name>
    <dbReference type="NCBI Taxonomy" id="6412"/>
    <lineage>
        <taxon>Eukaryota</taxon>
        <taxon>Metazoa</taxon>
        <taxon>Spiralia</taxon>
        <taxon>Lophotrochozoa</taxon>
        <taxon>Annelida</taxon>
        <taxon>Clitellata</taxon>
        <taxon>Hirudinea</taxon>
        <taxon>Rhynchobdellida</taxon>
        <taxon>Glossiphoniidae</taxon>
        <taxon>Helobdella</taxon>
    </lineage>
</organism>
<dbReference type="Gene3D" id="3.40.50.300">
    <property type="entry name" value="P-loop containing nucleotide triphosphate hydrolases"/>
    <property type="match status" value="1"/>
</dbReference>
<dbReference type="PRINTS" id="PR00315">
    <property type="entry name" value="ELONGATNFCT"/>
</dbReference>
<dbReference type="Gene3D" id="3.40.50.10050">
    <property type="entry name" value="Translation initiation factor IF- 2, domain 3"/>
    <property type="match status" value="1"/>
</dbReference>
<dbReference type="InParanoid" id="T1EF30"/>
<keyword evidence="14" id="KW-1185">Reference proteome</keyword>
<evidence type="ECO:0000313" key="13">
    <source>
        <dbReference type="EnsemblMetazoa" id="HelroP110518"/>
    </source>
</evidence>
<feature type="domain" description="Tr-type G" evidence="11">
    <location>
        <begin position="3"/>
        <end position="179"/>
    </location>
</feature>
<dbReference type="GO" id="GO:0005525">
    <property type="term" value="F:GTP binding"/>
    <property type="evidence" value="ECO:0007669"/>
    <property type="project" value="UniProtKB-KW"/>
</dbReference>
<dbReference type="InterPro" id="IPR015760">
    <property type="entry name" value="TIF_IF2"/>
</dbReference>
<evidence type="ECO:0000256" key="2">
    <source>
        <dbReference type="ARBA" id="ARBA00007733"/>
    </source>
</evidence>
<comment type="similarity">
    <text evidence="2">Belongs to the TRAFAC class translation factor GTPase superfamily. Classic translation factor GTPase family. IF-2 subfamily.</text>
</comment>
<dbReference type="FunFam" id="2.40.30.10:FF:000008">
    <property type="entry name" value="Translation initiation factor IF-2"/>
    <property type="match status" value="1"/>
</dbReference>
<keyword evidence="6" id="KW-0809">Transit peptide</keyword>
<dbReference type="SUPFAM" id="SSF52156">
    <property type="entry name" value="Initiation factor IF2/eIF5b, domain 3"/>
    <property type="match status" value="1"/>
</dbReference>
<evidence type="ECO:0000256" key="5">
    <source>
        <dbReference type="ARBA" id="ARBA00022917"/>
    </source>
</evidence>
<evidence type="ECO:0000256" key="10">
    <source>
        <dbReference type="ARBA" id="ARBA00044200"/>
    </source>
</evidence>
<dbReference type="GO" id="GO:0003924">
    <property type="term" value="F:GTPase activity"/>
    <property type="evidence" value="ECO:0007669"/>
    <property type="project" value="InterPro"/>
</dbReference>
<dbReference type="Proteomes" id="UP000015101">
    <property type="component" value="Unassembled WGS sequence"/>
</dbReference>
<evidence type="ECO:0000313" key="12">
    <source>
        <dbReference type="EMBL" id="ESO07647.1"/>
    </source>
</evidence>
<dbReference type="HOGENOM" id="CLU_006301_5_2_1"/>